<evidence type="ECO:0000313" key="4">
    <source>
        <dbReference type="EMBL" id="GAP40283.1"/>
    </source>
</evidence>
<dbReference type="EMBL" id="DF968181">
    <property type="protein sequence ID" value="GAP40283.1"/>
    <property type="molecule type" value="Genomic_DNA"/>
</dbReference>
<dbReference type="Pfam" id="PF00106">
    <property type="entry name" value="adh_short"/>
    <property type="match status" value="1"/>
</dbReference>
<dbReference type="PRINTS" id="PR00080">
    <property type="entry name" value="SDRFAMILY"/>
</dbReference>
<dbReference type="OrthoDB" id="9803333at2"/>
<dbReference type="Gene3D" id="3.40.50.720">
    <property type="entry name" value="NAD(P)-binding Rossmann-like Domain"/>
    <property type="match status" value="1"/>
</dbReference>
<dbReference type="PANTHER" id="PTHR42760">
    <property type="entry name" value="SHORT-CHAIN DEHYDROGENASES/REDUCTASES FAMILY MEMBER"/>
    <property type="match status" value="1"/>
</dbReference>
<sequence length="275" mass="29694">MDDIFSKFSLKGQTAVVTGGAGLLGKEFCRTLSQAGASVIVSDLDKKLAADVANEIHSEGGNAIPCGVNVTDPDSVKAMVNLAVEKTGRLDILVCSAAMDPKFDSSHPGHFNTFEDYPLKQWQDALNVNLTGLFLCAQAAVKPMIQQNYGVIINICSTYGLVGPDQRIYEKEGQDPSQRQYKPVFYSVTKSGVLGLTKYLATYYMGTGIRANCLTPGGIYNGNDDEFVKHYSARTVIGRMAQRDEMNGAILFLASKASSYMTGSNLVVDGGWTAW</sequence>
<dbReference type="InterPro" id="IPR036291">
    <property type="entry name" value="NAD(P)-bd_dom_sf"/>
</dbReference>
<dbReference type="STRING" id="1678840.ATC1_13251"/>
<dbReference type="Proteomes" id="UP000053370">
    <property type="component" value="Unassembled WGS sequence"/>
</dbReference>
<dbReference type="AlphaFoldDB" id="A0A0S7BPK4"/>
<dbReference type="Pfam" id="PF13561">
    <property type="entry name" value="adh_short_C2"/>
    <property type="match status" value="1"/>
</dbReference>
<gene>
    <name evidence="4" type="ORF">ATC1_13251</name>
</gene>
<evidence type="ECO:0000256" key="3">
    <source>
        <dbReference type="RuleBase" id="RU000363"/>
    </source>
</evidence>
<accession>A0A0S7BPK4</accession>
<dbReference type="FunFam" id="3.40.50.720:FF:000084">
    <property type="entry name" value="Short-chain dehydrogenase reductase"/>
    <property type="match status" value="1"/>
</dbReference>
<organism evidence="4">
    <name type="scientific">Flexilinea flocculi</name>
    <dbReference type="NCBI Taxonomy" id="1678840"/>
    <lineage>
        <taxon>Bacteria</taxon>
        <taxon>Bacillati</taxon>
        <taxon>Chloroflexota</taxon>
        <taxon>Anaerolineae</taxon>
        <taxon>Anaerolineales</taxon>
        <taxon>Anaerolineaceae</taxon>
        <taxon>Flexilinea</taxon>
    </lineage>
</organism>
<dbReference type="PANTHER" id="PTHR42760:SF133">
    <property type="entry name" value="3-OXOACYL-[ACYL-CARRIER-PROTEIN] REDUCTASE"/>
    <property type="match status" value="1"/>
</dbReference>
<dbReference type="PRINTS" id="PR00081">
    <property type="entry name" value="GDHRDH"/>
</dbReference>
<dbReference type="RefSeq" id="WP_062279436.1">
    <property type="nucleotide sequence ID" value="NZ_DF968181.1"/>
</dbReference>
<reference evidence="4" key="1">
    <citation type="journal article" date="2015" name="Genome Announc.">
        <title>Draft Genome Sequence of Anaerolineae Strain TC1, a Novel Isolate from a Methanogenic Wastewater Treatment System.</title>
        <authorList>
            <person name="Matsuura N."/>
            <person name="Tourlousse D.M."/>
            <person name="Sun L."/>
            <person name="Toyonaga M."/>
            <person name="Kuroda K."/>
            <person name="Ohashi A."/>
            <person name="Cruz R."/>
            <person name="Yamaguchi T."/>
            <person name="Sekiguchi Y."/>
        </authorList>
    </citation>
    <scope>NUCLEOTIDE SEQUENCE [LARGE SCALE GENOMIC DNA]</scope>
    <source>
        <strain evidence="4">TC1</strain>
    </source>
</reference>
<dbReference type="InterPro" id="IPR002347">
    <property type="entry name" value="SDR_fam"/>
</dbReference>
<evidence type="ECO:0000256" key="2">
    <source>
        <dbReference type="ARBA" id="ARBA00023002"/>
    </source>
</evidence>
<evidence type="ECO:0000313" key="5">
    <source>
        <dbReference type="Proteomes" id="UP000053370"/>
    </source>
</evidence>
<keyword evidence="2" id="KW-0560">Oxidoreductase</keyword>
<proteinExistence type="inferred from homology"/>
<keyword evidence="5" id="KW-1185">Reference proteome</keyword>
<protein>
    <submittedName>
        <fullName evidence="4">NAD(P)-dependent dehydrogenase, short-chain alcohol dehydrogenase family</fullName>
    </submittedName>
</protein>
<evidence type="ECO:0000256" key="1">
    <source>
        <dbReference type="ARBA" id="ARBA00006484"/>
    </source>
</evidence>
<dbReference type="GO" id="GO:0016616">
    <property type="term" value="F:oxidoreductase activity, acting on the CH-OH group of donors, NAD or NADP as acceptor"/>
    <property type="evidence" value="ECO:0007669"/>
    <property type="project" value="TreeGrafter"/>
</dbReference>
<comment type="similarity">
    <text evidence="1 3">Belongs to the short-chain dehydrogenases/reductases (SDR) family.</text>
</comment>
<name>A0A0S7BPK4_9CHLR</name>
<dbReference type="SUPFAM" id="SSF51735">
    <property type="entry name" value="NAD(P)-binding Rossmann-fold domains"/>
    <property type="match status" value="1"/>
</dbReference>